<dbReference type="Gene3D" id="3.60.10.10">
    <property type="entry name" value="Endonuclease/exonuclease/phosphatase"/>
    <property type="match status" value="1"/>
</dbReference>
<dbReference type="InterPro" id="IPR036691">
    <property type="entry name" value="Endo/exonu/phosph_ase_sf"/>
</dbReference>
<keyword evidence="2" id="KW-0378">Hydrolase</keyword>
<dbReference type="AlphaFoldDB" id="A0A9X4XG14"/>
<proteinExistence type="predicted"/>
<evidence type="ECO:0000313" key="2">
    <source>
        <dbReference type="EMBL" id="MTK21145.1"/>
    </source>
</evidence>
<name>A0A9X4XG14_9FIRM</name>
<keyword evidence="2" id="KW-0255">Endonuclease</keyword>
<gene>
    <name evidence="2" type="ORF">GMA92_06895</name>
</gene>
<reference evidence="2 3" key="1">
    <citation type="journal article" date="2019" name="Nat. Med.">
        <title>A library of human gut bacterial isolates paired with longitudinal multiomics data enables mechanistic microbiome research.</title>
        <authorList>
            <person name="Poyet M."/>
            <person name="Groussin M."/>
            <person name="Gibbons S.M."/>
            <person name="Avila-Pacheco J."/>
            <person name="Jiang X."/>
            <person name="Kearney S.M."/>
            <person name="Perrotta A.R."/>
            <person name="Berdy B."/>
            <person name="Zhao S."/>
            <person name="Lieberman T.D."/>
            <person name="Swanson P.K."/>
            <person name="Smith M."/>
            <person name="Roesemann S."/>
            <person name="Alexander J.E."/>
            <person name="Rich S.A."/>
            <person name="Livny J."/>
            <person name="Vlamakis H."/>
            <person name="Clish C."/>
            <person name="Bullock K."/>
            <person name="Deik A."/>
            <person name="Scott J."/>
            <person name="Pierce K.A."/>
            <person name="Xavier R.J."/>
            <person name="Alm E.J."/>
        </authorList>
    </citation>
    <scope>NUCLEOTIDE SEQUENCE [LARGE SCALE GENOMIC DNA]</scope>
    <source>
        <strain evidence="2 3">BIOML-A198</strain>
    </source>
</reference>
<dbReference type="SUPFAM" id="SSF56219">
    <property type="entry name" value="DNase I-like"/>
    <property type="match status" value="1"/>
</dbReference>
<organism evidence="2 3">
    <name type="scientific">Turicibacter sanguinis</name>
    <dbReference type="NCBI Taxonomy" id="154288"/>
    <lineage>
        <taxon>Bacteria</taxon>
        <taxon>Bacillati</taxon>
        <taxon>Bacillota</taxon>
        <taxon>Erysipelotrichia</taxon>
        <taxon>Erysipelotrichales</taxon>
        <taxon>Turicibacteraceae</taxon>
        <taxon>Turicibacter</taxon>
    </lineage>
</organism>
<dbReference type="GO" id="GO:0000175">
    <property type="term" value="F:3'-5'-RNA exonuclease activity"/>
    <property type="evidence" value="ECO:0007669"/>
    <property type="project" value="TreeGrafter"/>
</dbReference>
<keyword evidence="2" id="KW-0540">Nuclease</keyword>
<comment type="caution">
    <text evidence="2">The sequence shown here is derived from an EMBL/GenBank/DDBJ whole genome shotgun (WGS) entry which is preliminary data.</text>
</comment>
<feature type="domain" description="Endonuclease/exonuclease/phosphatase" evidence="1">
    <location>
        <begin position="21"/>
        <end position="244"/>
    </location>
</feature>
<sequence>MDNELKIVTFNLRITVDDGLNVWENRVSHVVHKIKSEAPDLIGFQELTEISLRDLKRQLTDYVFVGCGRDEQMSGEMVMIAYNKNKLDLMSLDIFWFSDTPYKPGSKKEMMILARPCNVAVFKNQLTNQIFRVYNTHYDHMQSSIRVQSSEQLLNDLHLREQNISLPTLIMGDMNSEPQDEEIKAIVNNEIIELNDLTDKLDYTFHDYGKIKIKIDYIFATKSVNASKAVAWADCFDGVYLSDHYPVMVRVTFK</sequence>
<dbReference type="GO" id="GO:0004519">
    <property type="term" value="F:endonuclease activity"/>
    <property type="evidence" value="ECO:0007669"/>
    <property type="project" value="UniProtKB-KW"/>
</dbReference>
<dbReference type="InterPro" id="IPR050410">
    <property type="entry name" value="CCR4/nocturin_mRNA_transcr"/>
</dbReference>
<dbReference type="PANTHER" id="PTHR12121:SF36">
    <property type="entry name" value="ENDONUCLEASE_EXONUCLEASE_PHOSPHATASE DOMAIN-CONTAINING PROTEIN"/>
    <property type="match status" value="1"/>
</dbReference>
<dbReference type="Pfam" id="PF03372">
    <property type="entry name" value="Exo_endo_phos"/>
    <property type="match status" value="1"/>
</dbReference>
<evidence type="ECO:0000259" key="1">
    <source>
        <dbReference type="Pfam" id="PF03372"/>
    </source>
</evidence>
<evidence type="ECO:0000313" key="3">
    <source>
        <dbReference type="Proteomes" id="UP000487649"/>
    </source>
</evidence>
<dbReference type="EMBL" id="WMQE01000012">
    <property type="protein sequence ID" value="MTK21145.1"/>
    <property type="molecule type" value="Genomic_DNA"/>
</dbReference>
<dbReference type="InterPro" id="IPR005135">
    <property type="entry name" value="Endo/exonuclease/phosphatase"/>
</dbReference>
<accession>A0A9X4XG14</accession>
<dbReference type="CDD" id="cd09083">
    <property type="entry name" value="EEP-1"/>
    <property type="match status" value="1"/>
</dbReference>
<dbReference type="Proteomes" id="UP000487649">
    <property type="component" value="Unassembled WGS sequence"/>
</dbReference>
<protein>
    <submittedName>
        <fullName evidence="2">Endonuclease</fullName>
    </submittedName>
</protein>
<dbReference type="PANTHER" id="PTHR12121">
    <property type="entry name" value="CARBON CATABOLITE REPRESSOR PROTEIN 4"/>
    <property type="match status" value="1"/>
</dbReference>